<evidence type="ECO:0000256" key="2">
    <source>
        <dbReference type="ARBA" id="ARBA00022664"/>
    </source>
</evidence>
<dbReference type="CDD" id="cd16620">
    <property type="entry name" value="vRING-HC-C4C4_RBBP6"/>
    <property type="match status" value="1"/>
</dbReference>
<evidence type="ECO:0000256" key="7">
    <source>
        <dbReference type="PROSITE-ProRule" id="PRU00047"/>
    </source>
</evidence>
<reference evidence="12" key="1">
    <citation type="submission" date="2023-03" db="EMBL/GenBank/DDBJ databases">
        <title>Mating type loci evolution in Malassezia.</title>
        <authorList>
            <person name="Coelho M.A."/>
        </authorList>
    </citation>
    <scope>NUCLEOTIDE SEQUENCE</scope>
    <source>
        <strain evidence="12">CBS 11721</strain>
    </source>
</reference>
<gene>
    <name evidence="12" type="primary">MPE1</name>
    <name evidence="12" type="ORF">MCUN1_001301</name>
</gene>
<feature type="compositionally biased region" description="Basic and acidic residues" evidence="8">
    <location>
        <begin position="375"/>
        <end position="393"/>
    </location>
</feature>
<dbReference type="GO" id="GO:0006511">
    <property type="term" value="P:ubiquitin-dependent protein catabolic process"/>
    <property type="evidence" value="ECO:0007669"/>
    <property type="project" value="TreeGrafter"/>
</dbReference>
<dbReference type="InterPro" id="IPR025829">
    <property type="entry name" value="Zn_knuckle_CX2CX3GHX4C"/>
</dbReference>
<name>A0AAF0ESK1_9BASI</name>
<dbReference type="GO" id="GO:0006397">
    <property type="term" value="P:mRNA processing"/>
    <property type="evidence" value="ECO:0007669"/>
    <property type="project" value="UniProtKB-KW"/>
</dbReference>
<evidence type="ECO:0000259" key="11">
    <source>
        <dbReference type="PROSITE" id="PS51282"/>
    </source>
</evidence>
<evidence type="ECO:0000259" key="9">
    <source>
        <dbReference type="PROSITE" id="PS50089"/>
    </source>
</evidence>
<feature type="compositionally biased region" description="Low complexity" evidence="8">
    <location>
        <begin position="493"/>
        <end position="504"/>
    </location>
</feature>
<evidence type="ECO:0000256" key="6">
    <source>
        <dbReference type="ARBA" id="ARBA00023242"/>
    </source>
</evidence>
<dbReference type="PROSITE" id="PS50158">
    <property type="entry name" value="ZF_CCHC"/>
    <property type="match status" value="1"/>
</dbReference>
<feature type="domain" description="RING-type" evidence="9">
    <location>
        <begin position="302"/>
        <end position="342"/>
    </location>
</feature>
<evidence type="ECO:0000259" key="10">
    <source>
        <dbReference type="PROSITE" id="PS50158"/>
    </source>
</evidence>
<dbReference type="EMBL" id="CP119878">
    <property type="protein sequence ID" value="WFD34460.1"/>
    <property type="molecule type" value="Genomic_DNA"/>
</dbReference>
<keyword evidence="5" id="KW-0862">Zinc</keyword>
<dbReference type="SMART" id="SM00343">
    <property type="entry name" value="ZnF_C2HC"/>
    <property type="match status" value="1"/>
</dbReference>
<feature type="region of interest" description="Disordered" evidence="8">
    <location>
        <begin position="175"/>
        <end position="196"/>
    </location>
</feature>
<feature type="region of interest" description="Disordered" evidence="8">
    <location>
        <begin position="493"/>
        <end position="529"/>
    </location>
</feature>
<dbReference type="SMART" id="SM01180">
    <property type="entry name" value="DWNN"/>
    <property type="match status" value="1"/>
</dbReference>
<dbReference type="PROSITE" id="PS51282">
    <property type="entry name" value="DWNN"/>
    <property type="match status" value="1"/>
</dbReference>
<dbReference type="Gene3D" id="3.30.40.10">
    <property type="entry name" value="Zinc/RING finger domain, C3HC4 (zinc finger)"/>
    <property type="match status" value="1"/>
</dbReference>
<evidence type="ECO:0000256" key="1">
    <source>
        <dbReference type="ARBA" id="ARBA00004123"/>
    </source>
</evidence>
<dbReference type="GO" id="GO:0005634">
    <property type="term" value="C:nucleus"/>
    <property type="evidence" value="ECO:0007669"/>
    <property type="project" value="UniProtKB-SubCell"/>
</dbReference>
<sequence>MASVVYYRFRSQRESQRLTFDGPSISVWDLKREIILRNKLGKGTDFDLGVFNADTDDEYRDDNYMIPRSTHVTVRRLPASRPGRGTAQLYVADLQAPASAPEPAAAARQPQSTPYRGPMSMRFDGREQSAAPVISSAAIDENSDEASRIAAMFQATSEQWGETQEKMAHATFRERAPMPRRGAPSRPGFQQPAVERPPPPPGYVCYRCGKKGHWIQECPNGDKLDADNRPRFKPTTGIPKSMLKTIEQSIAETMTGVMVTPDGSYVVATPDSQSWNRSRARSRPLSQTDVYQSVPADPSLACPLCSKLIRDAVITPCCQTTFCEECVQTHLFEHDFLCPECEKPIRDISTVKIDDVKRKAVREYVANAIERSEAAFENAEKGEEGSEEAKQDASEAAAEQPKDEHHEEPKEEPSDEHRGHRGESEAPSDASAAPGMPAGMPGAPPMPQFNPQYVQQLVMMLQNPQLPMPMRMQLQMQLQMQQFLFFQSFSGQAAAAAAAGAPGMPGTGSVPKRPAEGDEQPTKIPRRDP</sequence>
<dbReference type="GO" id="GO:0061630">
    <property type="term" value="F:ubiquitin protein ligase activity"/>
    <property type="evidence" value="ECO:0007669"/>
    <property type="project" value="InterPro"/>
</dbReference>
<keyword evidence="4 7" id="KW-0863">Zinc-finger</keyword>
<evidence type="ECO:0000313" key="12">
    <source>
        <dbReference type="EMBL" id="WFD34460.1"/>
    </source>
</evidence>
<dbReference type="InterPro" id="IPR014891">
    <property type="entry name" value="DWNN_domain"/>
</dbReference>
<feature type="domain" description="DWNN" evidence="11">
    <location>
        <begin position="5"/>
        <end position="78"/>
    </location>
</feature>
<dbReference type="SUPFAM" id="SSF57756">
    <property type="entry name" value="Retrovirus zinc finger-like domains"/>
    <property type="match status" value="1"/>
</dbReference>
<dbReference type="AlphaFoldDB" id="A0AAF0ESK1"/>
<dbReference type="GO" id="GO:0008270">
    <property type="term" value="F:zinc ion binding"/>
    <property type="evidence" value="ECO:0007669"/>
    <property type="project" value="UniProtKB-KW"/>
</dbReference>
<keyword evidence="6" id="KW-0539">Nucleus</keyword>
<dbReference type="GO" id="GO:0016567">
    <property type="term" value="P:protein ubiquitination"/>
    <property type="evidence" value="ECO:0007669"/>
    <property type="project" value="InterPro"/>
</dbReference>
<protein>
    <submittedName>
        <fullName evidence="12">Protein mpe1</fullName>
    </submittedName>
</protein>
<keyword evidence="3" id="KW-0479">Metal-binding</keyword>
<dbReference type="PANTHER" id="PTHR15439">
    <property type="entry name" value="RETINOBLASTOMA-BINDING PROTEIN 6"/>
    <property type="match status" value="1"/>
</dbReference>
<feature type="compositionally biased region" description="Low complexity" evidence="8">
    <location>
        <begin position="425"/>
        <end position="441"/>
    </location>
</feature>
<dbReference type="Pfam" id="PF13696">
    <property type="entry name" value="zf-CCHC_2"/>
    <property type="match status" value="1"/>
</dbReference>
<dbReference type="InterPro" id="IPR001878">
    <property type="entry name" value="Znf_CCHC"/>
</dbReference>
<dbReference type="PROSITE" id="PS50089">
    <property type="entry name" value="ZF_RING_2"/>
    <property type="match status" value="1"/>
</dbReference>
<dbReference type="Gene3D" id="3.10.20.90">
    <property type="entry name" value="Phosphatidylinositol 3-kinase Catalytic Subunit, Chain A, domain 1"/>
    <property type="match status" value="1"/>
</dbReference>
<dbReference type="GO" id="GO:0003676">
    <property type="term" value="F:nucleic acid binding"/>
    <property type="evidence" value="ECO:0007669"/>
    <property type="project" value="InterPro"/>
</dbReference>
<evidence type="ECO:0000313" key="13">
    <source>
        <dbReference type="Proteomes" id="UP001219933"/>
    </source>
</evidence>
<evidence type="ECO:0000256" key="5">
    <source>
        <dbReference type="ARBA" id="ARBA00022833"/>
    </source>
</evidence>
<dbReference type="InterPro" id="IPR001841">
    <property type="entry name" value="Znf_RING"/>
</dbReference>
<dbReference type="SUPFAM" id="SSF57850">
    <property type="entry name" value="RING/U-box"/>
    <property type="match status" value="1"/>
</dbReference>
<evidence type="ECO:0000256" key="8">
    <source>
        <dbReference type="SAM" id="MobiDB-lite"/>
    </source>
</evidence>
<feature type="domain" description="CCHC-type" evidence="10">
    <location>
        <begin position="205"/>
        <end position="220"/>
    </location>
</feature>
<dbReference type="PANTHER" id="PTHR15439:SF0">
    <property type="entry name" value="CELL DIVISION CYCLE AND APOPTOSIS REGULATOR PROTEIN 1-RELATED"/>
    <property type="match status" value="1"/>
</dbReference>
<comment type="subcellular location">
    <subcellularLocation>
        <location evidence="1">Nucleus</location>
    </subcellularLocation>
</comment>
<dbReference type="Pfam" id="PF08783">
    <property type="entry name" value="DWNN"/>
    <property type="match status" value="1"/>
</dbReference>
<proteinExistence type="predicted"/>
<dbReference type="Proteomes" id="UP001219933">
    <property type="component" value="Chromosome 2"/>
</dbReference>
<dbReference type="Gene3D" id="4.10.60.10">
    <property type="entry name" value="Zinc finger, CCHC-type"/>
    <property type="match status" value="1"/>
</dbReference>
<dbReference type="InterPro" id="IPR036875">
    <property type="entry name" value="Znf_CCHC_sf"/>
</dbReference>
<accession>A0AAF0ESK1</accession>
<feature type="compositionally biased region" description="Basic and acidic residues" evidence="8">
    <location>
        <begin position="400"/>
        <end position="424"/>
    </location>
</feature>
<organism evidence="12 13">
    <name type="scientific">Malassezia cuniculi</name>
    <dbReference type="NCBI Taxonomy" id="948313"/>
    <lineage>
        <taxon>Eukaryota</taxon>
        <taxon>Fungi</taxon>
        <taxon>Dikarya</taxon>
        <taxon>Basidiomycota</taxon>
        <taxon>Ustilaginomycotina</taxon>
        <taxon>Malasseziomycetes</taxon>
        <taxon>Malasseziales</taxon>
        <taxon>Malasseziaceae</taxon>
        <taxon>Malassezia</taxon>
    </lineage>
</organism>
<feature type="region of interest" description="Disordered" evidence="8">
    <location>
        <begin position="375"/>
        <end position="448"/>
    </location>
</feature>
<dbReference type="InterPro" id="IPR033489">
    <property type="entry name" value="RBBP6"/>
</dbReference>
<keyword evidence="13" id="KW-1185">Reference proteome</keyword>
<evidence type="ECO:0000256" key="4">
    <source>
        <dbReference type="ARBA" id="ARBA00022771"/>
    </source>
</evidence>
<dbReference type="InterPro" id="IPR013083">
    <property type="entry name" value="Znf_RING/FYVE/PHD"/>
</dbReference>
<keyword evidence="2" id="KW-0507">mRNA processing</keyword>
<evidence type="ECO:0000256" key="3">
    <source>
        <dbReference type="ARBA" id="ARBA00022723"/>
    </source>
</evidence>